<protein>
    <recommendedName>
        <fullName evidence="6">Zn(2)-C6 fungal-type domain-containing protein</fullName>
    </recommendedName>
</protein>
<dbReference type="GO" id="GO:0043565">
    <property type="term" value="F:sequence-specific DNA binding"/>
    <property type="evidence" value="ECO:0000318"/>
    <property type="project" value="GO_Central"/>
</dbReference>
<proteinExistence type="predicted"/>
<dbReference type="GO" id="GO:0008270">
    <property type="term" value="F:zinc ion binding"/>
    <property type="evidence" value="ECO:0007669"/>
    <property type="project" value="InterPro"/>
</dbReference>
<dbReference type="OrthoDB" id="39175at2759"/>
<feature type="compositionally biased region" description="Low complexity" evidence="5">
    <location>
        <begin position="600"/>
        <end position="609"/>
    </location>
</feature>
<dbReference type="STRING" id="237631.A0A0D1C101"/>
<feature type="compositionally biased region" description="Pro residues" evidence="5">
    <location>
        <begin position="461"/>
        <end position="471"/>
    </location>
</feature>
<evidence type="ECO:0000256" key="5">
    <source>
        <dbReference type="SAM" id="MobiDB-lite"/>
    </source>
</evidence>
<feature type="region of interest" description="Disordered" evidence="5">
    <location>
        <begin position="877"/>
        <end position="902"/>
    </location>
</feature>
<feature type="compositionally biased region" description="Low complexity" evidence="5">
    <location>
        <begin position="553"/>
        <end position="568"/>
    </location>
</feature>
<accession>A0A0D1C101</accession>
<organism evidence="7 8">
    <name type="scientific">Mycosarcoma maydis</name>
    <name type="common">Corn smut fungus</name>
    <name type="synonym">Ustilago maydis</name>
    <dbReference type="NCBI Taxonomy" id="5270"/>
    <lineage>
        <taxon>Eukaryota</taxon>
        <taxon>Fungi</taxon>
        <taxon>Dikarya</taxon>
        <taxon>Basidiomycota</taxon>
        <taxon>Ustilaginomycotina</taxon>
        <taxon>Ustilaginomycetes</taxon>
        <taxon>Ustilaginales</taxon>
        <taxon>Ustilaginaceae</taxon>
        <taxon>Mycosarcoma</taxon>
    </lineage>
</organism>
<evidence type="ECO:0000313" key="8">
    <source>
        <dbReference type="Proteomes" id="UP000000561"/>
    </source>
</evidence>
<dbReference type="PANTHER" id="PTHR46910">
    <property type="entry name" value="TRANSCRIPTION FACTOR PDR1"/>
    <property type="match status" value="1"/>
</dbReference>
<dbReference type="GO" id="GO:0000981">
    <property type="term" value="F:DNA-binding transcription factor activity, RNA polymerase II-specific"/>
    <property type="evidence" value="ECO:0000318"/>
    <property type="project" value="GO_Central"/>
</dbReference>
<dbReference type="InterPro" id="IPR001138">
    <property type="entry name" value="Zn2Cys6_DnaBD"/>
</dbReference>
<feature type="compositionally biased region" description="Low complexity" evidence="5">
    <location>
        <begin position="883"/>
        <end position="899"/>
    </location>
</feature>
<feature type="region of interest" description="Disordered" evidence="5">
    <location>
        <begin position="122"/>
        <end position="301"/>
    </location>
</feature>
<dbReference type="SMART" id="SM00066">
    <property type="entry name" value="GAL4"/>
    <property type="match status" value="1"/>
</dbReference>
<feature type="compositionally biased region" description="Basic and acidic residues" evidence="5">
    <location>
        <begin position="250"/>
        <end position="263"/>
    </location>
</feature>
<keyword evidence="8" id="KW-1185">Reference proteome</keyword>
<evidence type="ECO:0000313" key="7">
    <source>
        <dbReference type="EMBL" id="KIS67542.1"/>
    </source>
</evidence>
<feature type="compositionally biased region" description="Basic and acidic residues" evidence="5">
    <location>
        <begin position="220"/>
        <end position="242"/>
    </location>
</feature>
<feature type="compositionally biased region" description="Low complexity" evidence="5">
    <location>
        <begin position="287"/>
        <end position="301"/>
    </location>
</feature>
<dbReference type="CDD" id="cd00067">
    <property type="entry name" value="GAL4"/>
    <property type="match status" value="1"/>
</dbReference>
<feature type="region of interest" description="Disordered" evidence="5">
    <location>
        <begin position="434"/>
        <end position="515"/>
    </location>
</feature>
<dbReference type="GO" id="GO:0045944">
    <property type="term" value="P:positive regulation of transcription by RNA polymerase II"/>
    <property type="evidence" value="ECO:0000318"/>
    <property type="project" value="GO_Central"/>
</dbReference>
<keyword evidence="3" id="KW-0238">DNA-binding</keyword>
<feature type="compositionally biased region" description="Polar residues" evidence="5">
    <location>
        <begin position="569"/>
        <end position="591"/>
    </location>
</feature>
<dbReference type="SUPFAM" id="SSF57701">
    <property type="entry name" value="Zn2/Cys6 DNA-binding domain"/>
    <property type="match status" value="1"/>
</dbReference>
<dbReference type="KEGG" id="uma:UMAG_15065"/>
<dbReference type="Proteomes" id="UP000000561">
    <property type="component" value="Chromosome 13"/>
</dbReference>
<sequence length="1146" mass="125437">MSYHSHATFSHDASHHEHPQHYPHLLSRPSASYDHPSPPHTPYAASSAHPWSAQRSFVPPRLPVPRNLPAIATRYPHAEPTPLRSSIADTYASVTSSSRDVRFDSHDRPHSLATDLARFPLDLASHPHSPHHSDEPIGQYAPPPSTSLSIYTRSSEPTPQRTPHDSFDLAKASNDAHPSFFRHDRRKLDSSPPQRCASSSDHRDRTVPDFPSLTPYPNPRTDHSQPHHDQPRHHQDRSESRRPSHAFAPEPKDAARYRAEPKDATWIAPRLYPSAKRPLPQDRQPDVDPQPLLTPPSRSYSSSASVANYAYESSTLPQAPCVHQADPSITSQHPMQPNRKRLRISRACDECRRRKTRCDIIGAFPGEPGHPLTISGAVPPLEPHMEPKGDMLILQPCMNCRRSQVTCTYSKRPLKRGPSKGYIKDLERRLNSLESQIVSADRPDAETDERQQDHLSIPTVSAPPPPSSPPKPKVRTEVRISRLESVLARPSTAKSEDSKSFLTGSSRRSSQSDHFHIKPETHPAIESHLDTLEINTLENAHHAAAQTGKVDSEPSQSVSAASSMVSPQQTYSSAASRPESSMVETQPTTNSKGKRKAVRRPATSSPSRASDIDIAQVKAKVVTSFLHATFPVVAMRNEGESSRTANRINTQNTSNIARLEDRVLVRGMRLLVEPVEMLTSQHDAQTTKSQAHAARVASLIGQASAGLGGPREELIRQAGSGTDALRALRKVAHRLSGQEADLLMLCHLDQLRNGHNNNSALAAAVSKLGSGCNVQNDPETYRRRTLLFMLDRWHAIAFETPHLLTGRFGVERQSFRSMKDALGDVSQLALGEGVYEVLRCAIMLGQLNDLVQSNGGWKAVSKSDVEAVIHSAMDENERATTLDPSPSSQVSSSIDASQPRNSCPDVLSTAALRYSLENLVRCYHALHTLPNARDVTLDDLHRMFNLAESVVVLGSAKTPISLQGKLVQSAIGPSVLAVAGIAFSWCLRIICMMVASSLGTGAKRIGTRPSPTDAQASTTDTLASSVSRTSFPLEFYRRRIFDYMRMCGPFCLFSGGAPTSTASFAPVYLRLALYFNSTVSYASQVGSLVSPQSTRSSPVHQDATALGSDADNLLFMANEMGALGYILAATSLADAYSLLTTDRAHA</sequence>
<evidence type="ECO:0000259" key="6">
    <source>
        <dbReference type="PROSITE" id="PS50048"/>
    </source>
</evidence>
<keyword evidence="2" id="KW-0479">Metal-binding</keyword>
<dbReference type="PROSITE" id="PS50048">
    <property type="entry name" value="ZN2_CY6_FUNGAL_2"/>
    <property type="match status" value="1"/>
</dbReference>
<feature type="domain" description="Zn(2)-C6 fungal-type" evidence="6">
    <location>
        <begin position="347"/>
        <end position="409"/>
    </location>
</feature>
<feature type="region of interest" description="Disordered" evidence="5">
    <location>
        <begin position="1"/>
        <end position="48"/>
    </location>
</feature>
<reference evidence="7 8" key="1">
    <citation type="journal article" date="2006" name="Nature">
        <title>Insights from the genome of the biotrophic fungal plant pathogen Ustilago maydis.</title>
        <authorList>
            <person name="Kamper J."/>
            <person name="Kahmann R."/>
            <person name="Bolker M."/>
            <person name="Ma L.J."/>
            <person name="Brefort T."/>
            <person name="Saville B.J."/>
            <person name="Banuett F."/>
            <person name="Kronstad J.W."/>
            <person name="Gold S.E."/>
            <person name="Muller O."/>
            <person name="Perlin M.H."/>
            <person name="Wosten H.A."/>
            <person name="de Vries R."/>
            <person name="Ruiz-Herrera J."/>
            <person name="Reynaga-Pena C.G."/>
            <person name="Snetselaar K."/>
            <person name="McCann M."/>
            <person name="Perez-Martin J."/>
            <person name="Feldbrugge M."/>
            <person name="Basse C.W."/>
            <person name="Steinberg G."/>
            <person name="Ibeas J.I."/>
            <person name="Holloman W."/>
            <person name="Guzman P."/>
            <person name="Farman M."/>
            <person name="Stajich J.E."/>
            <person name="Sentandreu R."/>
            <person name="Gonzalez-Prieto J.M."/>
            <person name="Kennell J.C."/>
            <person name="Molina L."/>
            <person name="Schirawski J."/>
            <person name="Mendoza-Mendoza A."/>
            <person name="Greilinger D."/>
            <person name="Munch K."/>
            <person name="Rossel N."/>
            <person name="Scherer M."/>
            <person name="Vranes M."/>
            <person name="Ladendorf O."/>
            <person name="Vincon V."/>
            <person name="Fuchs U."/>
            <person name="Sandrock B."/>
            <person name="Meng S."/>
            <person name="Ho E.C."/>
            <person name="Cahill M.J."/>
            <person name="Boyce K.J."/>
            <person name="Klose J."/>
            <person name="Klosterman S.J."/>
            <person name="Deelstra H.J."/>
            <person name="Ortiz-Castellanos L."/>
            <person name="Li W."/>
            <person name="Sanchez-Alonso P."/>
            <person name="Schreier P.H."/>
            <person name="Hauser-Hahn I."/>
            <person name="Vaupel M."/>
            <person name="Koopmann E."/>
            <person name="Friedrich G."/>
            <person name="Voss H."/>
            <person name="Schluter T."/>
            <person name="Margolis J."/>
            <person name="Platt D."/>
            <person name="Swimmer C."/>
            <person name="Gnirke A."/>
            <person name="Chen F."/>
            <person name="Vysotskaia V."/>
            <person name="Mannhaupt G."/>
            <person name="Guldener U."/>
            <person name="Munsterkotter M."/>
            <person name="Haase D."/>
            <person name="Oesterheld M."/>
            <person name="Mewes H.W."/>
            <person name="Mauceli E.W."/>
            <person name="DeCaprio D."/>
            <person name="Wade C.M."/>
            <person name="Butler J."/>
            <person name="Young S."/>
            <person name="Jaffe D.B."/>
            <person name="Calvo S."/>
            <person name="Nusbaum C."/>
            <person name="Galagan J."/>
            <person name="Birren B.W."/>
        </authorList>
    </citation>
    <scope>NUCLEOTIDE SEQUENCE [LARGE SCALE GENOMIC DNA]</scope>
    <source>
        <strain evidence="8">DSM 14603 / FGSC 9021 / UM521</strain>
    </source>
</reference>
<dbReference type="AlphaFoldDB" id="A0A0D1C101"/>
<evidence type="ECO:0000256" key="1">
    <source>
        <dbReference type="ARBA" id="ARBA00004123"/>
    </source>
</evidence>
<evidence type="ECO:0000256" key="2">
    <source>
        <dbReference type="ARBA" id="ARBA00022723"/>
    </source>
</evidence>
<keyword evidence="4" id="KW-0539">Nucleus</keyword>
<feature type="compositionally biased region" description="Basic and acidic residues" evidence="5">
    <location>
        <begin position="441"/>
        <end position="453"/>
    </location>
</feature>
<evidence type="ECO:0000256" key="4">
    <source>
        <dbReference type="ARBA" id="ARBA00023242"/>
    </source>
</evidence>
<dbReference type="InterPro" id="IPR036864">
    <property type="entry name" value="Zn2-C6_fun-type_DNA-bd_sf"/>
</dbReference>
<feature type="region of interest" description="Disordered" evidence="5">
    <location>
        <begin position="542"/>
        <end position="610"/>
    </location>
</feature>
<dbReference type="EMBL" id="CM003152">
    <property type="protein sequence ID" value="KIS67542.1"/>
    <property type="molecule type" value="Genomic_DNA"/>
</dbReference>
<comment type="subcellular location">
    <subcellularLocation>
        <location evidence="1">Nucleus</location>
    </subcellularLocation>
</comment>
<dbReference type="GeneID" id="23568153"/>
<dbReference type="InterPro" id="IPR050987">
    <property type="entry name" value="AtrR-like"/>
</dbReference>
<name>A0A0D1C101_MYCMD</name>
<dbReference type="RefSeq" id="XP_011391030.1">
    <property type="nucleotide sequence ID" value="XM_011392728.1"/>
</dbReference>
<feature type="compositionally biased region" description="Polar residues" evidence="5">
    <location>
        <begin position="500"/>
        <end position="509"/>
    </location>
</feature>
<dbReference type="Gene3D" id="4.10.240.10">
    <property type="entry name" value="Zn(2)-C6 fungal-type DNA-binding domain"/>
    <property type="match status" value="1"/>
</dbReference>
<dbReference type="GO" id="GO:0005634">
    <property type="term" value="C:nucleus"/>
    <property type="evidence" value="ECO:0000318"/>
    <property type="project" value="GO_Central"/>
</dbReference>
<dbReference type="VEuPathDB" id="FungiDB:UMAG_15065"/>
<evidence type="ECO:0000256" key="3">
    <source>
        <dbReference type="ARBA" id="ARBA00023125"/>
    </source>
</evidence>
<dbReference type="PANTHER" id="PTHR46910:SF3">
    <property type="entry name" value="HALOTOLERANCE PROTEIN 9-RELATED"/>
    <property type="match status" value="1"/>
</dbReference>
<feature type="compositionally biased region" description="Polar residues" evidence="5">
    <location>
        <begin position="146"/>
        <end position="161"/>
    </location>
</feature>
<gene>
    <name evidence="7" type="ORF">UMAG_15065</name>
</gene>
<dbReference type="InParanoid" id="A0A0D1C101"/>